<evidence type="ECO:0000313" key="5">
    <source>
        <dbReference type="EMBL" id="KAG0465089.1"/>
    </source>
</evidence>
<feature type="compositionally biased region" description="Low complexity" evidence="3">
    <location>
        <begin position="482"/>
        <end position="496"/>
    </location>
</feature>
<dbReference type="InterPro" id="IPR011992">
    <property type="entry name" value="EF-hand-dom_pair"/>
</dbReference>
<dbReference type="FunFam" id="1.10.238.10:FF:000073">
    <property type="entry name" value="calcineurin B-like protein 3"/>
    <property type="match status" value="1"/>
</dbReference>
<accession>A0A835Q8M5</accession>
<dbReference type="EMBL" id="JADCNM010000010">
    <property type="protein sequence ID" value="KAG0465089.1"/>
    <property type="molecule type" value="Genomic_DNA"/>
</dbReference>
<evidence type="ECO:0000256" key="1">
    <source>
        <dbReference type="ARBA" id="ARBA00022737"/>
    </source>
</evidence>
<evidence type="ECO:0000259" key="4">
    <source>
        <dbReference type="PROSITE" id="PS50222"/>
    </source>
</evidence>
<feature type="domain" description="EF-hand" evidence="4">
    <location>
        <begin position="1062"/>
        <end position="1097"/>
    </location>
</feature>
<keyword evidence="1" id="KW-0677">Repeat</keyword>
<evidence type="ECO:0000313" key="6">
    <source>
        <dbReference type="Proteomes" id="UP000639772"/>
    </source>
</evidence>
<dbReference type="OrthoDB" id="753279at2759"/>
<feature type="region of interest" description="Disordered" evidence="3">
    <location>
        <begin position="78"/>
        <end position="125"/>
    </location>
</feature>
<reference evidence="5 6" key="1">
    <citation type="journal article" date="2020" name="Nat. Food">
        <title>A phased Vanilla planifolia genome enables genetic improvement of flavour and production.</title>
        <authorList>
            <person name="Hasing T."/>
            <person name="Tang H."/>
            <person name="Brym M."/>
            <person name="Khazi F."/>
            <person name="Huang T."/>
            <person name="Chambers A.H."/>
        </authorList>
    </citation>
    <scope>NUCLEOTIDE SEQUENCE [LARGE SCALE GENOMIC DNA]</scope>
    <source>
        <tissue evidence="5">Leaf</tissue>
    </source>
</reference>
<feature type="compositionally biased region" description="Polar residues" evidence="3">
    <location>
        <begin position="161"/>
        <end position="180"/>
    </location>
</feature>
<dbReference type="CDD" id="cd00051">
    <property type="entry name" value="EFh"/>
    <property type="match status" value="1"/>
</dbReference>
<dbReference type="InterPro" id="IPR044277">
    <property type="entry name" value="GIP1"/>
</dbReference>
<dbReference type="PANTHER" id="PTHR46775:SF1">
    <property type="entry name" value="FLOCCULATION PROTEIN (DUF1296)"/>
    <property type="match status" value="1"/>
</dbReference>
<feature type="region of interest" description="Disordered" evidence="3">
    <location>
        <begin position="160"/>
        <end position="183"/>
    </location>
</feature>
<name>A0A835Q8M5_VANPL</name>
<dbReference type="Pfam" id="PF13202">
    <property type="entry name" value="EF-hand_5"/>
    <property type="match status" value="1"/>
</dbReference>
<dbReference type="SMART" id="SM00054">
    <property type="entry name" value="EFh"/>
    <property type="match status" value="3"/>
</dbReference>
<proteinExistence type="inferred from homology"/>
<dbReference type="InterPro" id="IPR009719">
    <property type="entry name" value="GIP1_N"/>
</dbReference>
<dbReference type="InterPro" id="IPR009060">
    <property type="entry name" value="UBA-like_sf"/>
</dbReference>
<dbReference type="Proteomes" id="UP000639772">
    <property type="component" value="Chromosome 10"/>
</dbReference>
<comment type="similarity">
    <text evidence="2">Belongs to the calcineurin regulatory subunit family.</text>
</comment>
<feature type="compositionally biased region" description="Basic and acidic residues" evidence="3">
    <location>
        <begin position="85"/>
        <end position="97"/>
    </location>
</feature>
<dbReference type="SUPFAM" id="SSF46934">
    <property type="entry name" value="UBA-like"/>
    <property type="match status" value="1"/>
</dbReference>
<evidence type="ECO:0000256" key="2">
    <source>
        <dbReference type="ARBA" id="ARBA00023774"/>
    </source>
</evidence>
<dbReference type="SUPFAM" id="SSF47473">
    <property type="entry name" value="EF-hand"/>
    <property type="match status" value="1"/>
</dbReference>
<dbReference type="GO" id="GO:0005509">
    <property type="term" value="F:calcium ion binding"/>
    <property type="evidence" value="ECO:0007669"/>
    <property type="project" value="InterPro"/>
</dbReference>
<feature type="compositionally biased region" description="Gly residues" evidence="3">
    <location>
        <begin position="102"/>
        <end position="111"/>
    </location>
</feature>
<feature type="non-terminal residue" evidence="5">
    <location>
        <position position="1"/>
    </location>
</feature>
<feature type="region of interest" description="Disordered" evidence="3">
    <location>
        <begin position="472"/>
        <end position="514"/>
    </location>
</feature>
<dbReference type="InterPro" id="IPR002048">
    <property type="entry name" value="EF_hand_dom"/>
</dbReference>
<feature type="domain" description="EF-hand" evidence="4">
    <location>
        <begin position="1025"/>
        <end position="1060"/>
    </location>
</feature>
<dbReference type="Pfam" id="PF13499">
    <property type="entry name" value="EF-hand_7"/>
    <property type="match status" value="1"/>
</dbReference>
<dbReference type="Gene3D" id="1.10.238.10">
    <property type="entry name" value="EF-hand"/>
    <property type="match status" value="1"/>
</dbReference>
<dbReference type="Pfam" id="PF06972">
    <property type="entry name" value="GIP1_N"/>
    <property type="match status" value="1"/>
</dbReference>
<sequence>QTYPLVRRCPPSALVVCARMSGVSRVSIPNSVRKTIQNIKEIAGNHSDEEIYAMLKECSMDPNETAQKLLFQDTFHEVRRKRDKKKETNREAADTKWRAGSQGRGPRGGRGNYTSGYSSHDAGAGRNVAAIKENGIVLDTDKENSSSSLASQDMDYKAASAENNPLGSTSRSMTNLSNGPSKEVHLSAQQPSLNGITLVEQLASTVKNGGISSAKEEESSSFGEGSSSAVVVSAGVYASTSDPILLASCDGYLAASVGAIKREVGFQPSAVDKNADNAISYEASDSDLSLSNEVGAQEKDHPFSSGKIQGTQLKLGNPTSTAAVGVSGSRQSSNYGVRSQYPSGHLKAKEWKPKSANVLPAPNSEVVSNSDGDLNKERAVEAVPSFFHVSESMVSDLSTKTLKIKDLNISDAQHVIIPDHLQVPESEITGLSFGSFGSNFEFAVGSKVEPEIIQNPDEPSDSSVDVEDNIDQLPLSTSGESPAAQDNNYADDQQADAPDDHSSNVADIPSDISPATDYVKAKPVVTLAAEGPHQSVIHAAPAYSNFGLVPQMLGSPFAPFESPDIQTRETARLPGFVVPQPFDPSSNYYASVFRPSADGDGRFSPFLAPGAAPKYNGSISVLPPQTVPSSQEGGNSLVFSSTGPTHLVSQGTGVLQTSVAANQQPVPIFRHPAGVHISHYPSNYIPYNQYFSPFYVPPPATIHHFLGNAAVFPQQPPSGTIYPPPTANTGTTKYPVSQYKPASNSAPTGQATYAISPAGYNSAVSGASSTGNEDLSSSHFKENNVFIAGQQSLVNLTSHQVILGILLSSVPKSAKQLVHIPILGVKVRPSGYPPLAETSLPYRPVLFTMSLLMDNPLPLLLLKPCTPPLSPVFTTQPSPLPLEPSIPCYSSPSPQAYHPKLSVHPPESTNSHNVHLRLIGLTIFERMKHQHKLPLLNHHSCLIKPQIPCAACCPSVGSRNPLGIDDGEEPRGLKDPEILARETVFSVSEIEALYELFKKISSAVVDDGLINKEEFQLALFKTNKKESLFADRVFDLFDTKHNGILEFEEFARALSVFHPNAPIDAKIEFSFQLYDLKQQGFIERQEVKQMVVATLAESGMNLSDEVIESIIDKTFEEADTKHDGKIDKEEWRSLVLRHPSLLKNMTLQYLKDCLRNGNVWDMSIWDITWLPKNG</sequence>
<protein>
    <recommendedName>
        <fullName evidence="4">EF-hand domain-containing protein</fullName>
    </recommendedName>
</protein>
<gene>
    <name evidence="5" type="ORF">HPP92_019253</name>
</gene>
<dbReference type="PROSITE" id="PS50222">
    <property type="entry name" value="EF_HAND_2"/>
    <property type="match status" value="3"/>
</dbReference>
<evidence type="ECO:0000256" key="3">
    <source>
        <dbReference type="SAM" id="MobiDB-lite"/>
    </source>
</evidence>
<organism evidence="5 6">
    <name type="scientific">Vanilla planifolia</name>
    <name type="common">Vanilla</name>
    <dbReference type="NCBI Taxonomy" id="51239"/>
    <lineage>
        <taxon>Eukaryota</taxon>
        <taxon>Viridiplantae</taxon>
        <taxon>Streptophyta</taxon>
        <taxon>Embryophyta</taxon>
        <taxon>Tracheophyta</taxon>
        <taxon>Spermatophyta</taxon>
        <taxon>Magnoliopsida</taxon>
        <taxon>Liliopsida</taxon>
        <taxon>Asparagales</taxon>
        <taxon>Orchidaceae</taxon>
        <taxon>Vanilloideae</taxon>
        <taxon>Vanilleae</taxon>
        <taxon>Vanilla</taxon>
    </lineage>
</organism>
<dbReference type="AlphaFoldDB" id="A0A835Q8M5"/>
<feature type="domain" description="EF-hand" evidence="4">
    <location>
        <begin position="1106"/>
        <end position="1141"/>
    </location>
</feature>
<dbReference type="PANTHER" id="PTHR46775">
    <property type="entry name" value="FLOCCULATION PROTEIN (DUF1296)"/>
    <property type="match status" value="1"/>
</dbReference>
<dbReference type="GO" id="GO:0051082">
    <property type="term" value="F:unfolded protein binding"/>
    <property type="evidence" value="ECO:0007669"/>
    <property type="project" value="TreeGrafter"/>
</dbReference>
<comment type="caution">
    <text evidence="5">The sequence shown here is derived from an EMBL/GenBank/DDBJ whole genome shotgun (WGS) entry which is preliminary data.</text>
</comment>